<proteinExistence type="predicted"/>
<protein>
    <submittedName>
        <fullName evidence="1">Jg1234 protein</fullName>
    </submittedName>
</protein>
<dbReference type="EMBL" id="CAKXAJ010018350">
    <property type="protein sequence ID" value="CAH2217648.1"/>
    <property type="molecule type" value="Genomic_DNA"/>
</dbReference>
<dbReference type="Proteomes" id="UP000838756">
    <property type="component" value="Unassembled WGS sequence"/>
</dbReference>
<reference evidence="1" key="1">
    <citation type="submission" date="2022-03" db="EMBL/GenBank/DDBJ databases">
        <authorList>
            <person name="Lindestad O."/>
        </authorList>
    </citation>
    <scope>NUCLEOTIDE SEQUENCE</scope>
</reference>
<evidence type="ECO:0000313" key="2">
    <source>
        <dbReference type="Proteomes" id="UP000838756"/>
    </source>
</evidence>
<keyword evidence="2" id="KW-1185">Reference proteome</keyword>
<gene>
    <name evidence="1" type="primary">jg1234</name>
    <name evidence="1" type="ORF">PAEG_LOCUS5532</name>
</gene>
<organism evidence="1 2">
    <name type="scientific">Pararge aegeria aegeria</name>
    <dbReference type="NCBI Taxonomy" id="348720"/>
    <lineage>
        <taxon>Eukaryota</taxon>
        <taxon>Metazoa</taxon>
        <taxon>Ecdysozoa</taxon>
        <taxon>Arthropoda</taxon>
        <taxon>Hexapoda</taxon>
        <taxon>Insecta</taxon>
        <taxon>Pterygota</taxon>
        <taxon>Neoptera</taxon>
        <taxon>Endopterygota</taxon>
        <taxon>Lepidoptera</taxon>
        <taxon>Glossata</taxon>
        <taxon>Ditrysia</taxon>
        <taxon>Papilionoidea</taxon>
        <taxon>Nymphalidae</taxon>
        <taxon>Satyrinae</taxon>
        <taxon>Satyrini</taxon>
        <taxon>Parargina</taxon>
        <taxon>Pararge</taxon>
    </lineage>
</organism>
<evidence type="ECO:0000313" key="1">
    <source>
        <dbReference type="EMBL" id="CAH2217648.1"/>
    </source>
</evidence>
<name>A0A8S4QWE2_9NEOP</name>
<accession>A0A8S4QWE2</accession>
<comment type="caution">
    <text evidence="1">The sequence shown here is derived from an EMBL/GenBank/DDBJ whole genome shotgun (WGS) entry which is preliminary data.</text>
</comment>
<dbReference type="AlphaFoldDB" id="A0A8S4QWE2"/>
<sequence length="106" mass="12093">MYSQITPAGNLTRELLLKFTALTVEPGWSSACRGCVRKPSSHQTGWNTVGFKSVQVQHNHCASPWRGDTHEDFSTRRKKGGHQIEDLNNKRSMTWKIRPLSTDSYF</sequence>